<dbReference type="EMBL" id="JASPKZ010009350">
    <property type="protein sequence ID" value="KAJ9577679.1"/>
    <property type="molecule type" value="Genomic_DNA"/>
</dbReference>
<evidence type="ECO:0000313" key="1">
    <source>
        <dbReference type="EMBL" id="KAJ9577679.1"/>
    </source>
</evidence>
<keyword evidence="2" id="KW-1185">Reference proteome</keyword>
<proteinExistence type="predicted"/>
<gene>
    <name evidence="1" type="ORF">L9F63_005759</name>
</gene>
<reference evidence="1" key="2">
    <citation type="submission" date="2023-05" db="EMBL/GenBank/DDBJ databases">
        <authorList>
            <person name="Fouks B."/>
        </authorList>
    </citation>
    <scope>NUCLEOTIDE SEQUENCE</scope>
    <source>
        <strain evidence="1">Stay&amp;Tobe</strain>
        <tissue evidence="1">Testes</tissue>
    </source>
</reference>
<accession>A0AAD8E5M5</accession>
<feature type="non-terminal residue" evidence="1">
    <location>
        <position position="164"/>
    </location>
</feature>
<organism evidence="1 2">
    <name type="scientific">Diploptera punctata</name>
    <name type="common">Pacific beetle cockroach</name>
    <dbReference type="NCBI Taxonomy" id="6984"/>
    <lineage>
        <taxon>Eukaryota</taxon>
        <taxon>Metazoa</taxon>
        <taxon>Ecdysozoa</taxon>
        <taxon>Arthropoda</taxon>
        <taxon>Hexapoda</taxon>
        <taxon>Insecta</taxon>
        <taxon>Pterygota</taxon>
        <taxon>Neoptera</taxon>
        <taxon>Polyneoptera</taxon>
        <taxon>Dictyoptera</taxon>
        <taxon>Blattodea</taxon>
        <taxon>Blaberoidea</taxon>
        <taxon>Blaberidae</taxon>
        <taxon>Diplopterinae</taxon>
        <taxon>Diploptera</taxon>
    </lineage>
</organism>
<protein>
    <submittedName>
        <fullName evidence="1">Uncharacterized protein</fullName>
    </submittedName>
</protein>
<evidence type="ECO:0000313" key="2">
    <source>
        <dbReference type="Proteomes" id="UP001233999"/>
    </source>
</evidence>
<feature type="non-terminal residue" evidence="1">
    <location>
        <position position="1"/>
    </location>
</feature>
<dbReference type="AlphaFoldDB" id="A0AAD8E5M5"/>
<sequence>ALVYLSYRQNVSTVELSEYKSIRKILCRTDIDCFVFRMLNIQIMTAPKPIILPLPVDKIASSFSMKCRIEQLPNYQIQKKEQLKNNEFANQLTDNKLKWFQHISHMETSRLSKQTLQYIPRGLQPNLEVERRRKKERRRGREDHREITPVYGDILSSDVVRHRG</sequence>
<comment type="caution">
    <text evidence="1">The sequence shown here is derived from an EMBL/GenBank/DDBJ whole genome shotgun (WGS) entry which is preliminary data.</text>
</comment>
<reference evidence="1" key="1">
    <citation type="journal article" date="2023" name="IScience">
        <title>Live-bearing cockroach genome reveals convergent evolutionary mechanisms linked to viviparity in insects and beyond.</title>
        <authorList>
            <person name="Fouks B."/>
            <person name="Harrison M.C."/>
            <person name="Mikhailova A.A."/>
            <person name="Marchal E."/>
            <person name="English S."/>
            <person name="Carruthers M."/>
            <person name="Jennings E.C."/>
            <person name="Chiamaka E.L."/>
            <person name="Frigard R.A."/>
            <person name="Pippel M."/>
            <person name="Attardo G.M."/>
            <person name="Benoit J.B."/>
            <person name="Bornberg-Bauer E."/>
            <person name="Tobe S.S."/>
        </authorList>
    </citation>
    <scope>NUCLEOTIDE SEQUENCE</scope>
    <source>
        <strain evidence="1">Stay&amp;Tobe</strain>
    </source>
</reference>
<dbReference type="Proteomes" id="UP001233999">
    <property type="component" value="Unassembled WGS sequence"/>
</dbReference>
<name>A0AAD8E5M5_DIPPU</name>